<dbReference type="EMBL" id="JABXWP010000006">
    <property type="protein sequence ID" value="NVO87999.1"/>
    <property type="molecule type" value="Genomic_DNA"/>
</dbReference>
<dbReference type="Proteomes" id="UP000234212">
    <property type="component" value="Unassembled WGS sequence"/>
</dbReference>
<keyword evidence="1" id="KW-0812">Transmembrane</keyword>
<reference evidence="2 8" key="3">
    <citation type="submission" date="2020-06" db="EMBL/GenBank/DDBJ databases">
        <title>Lactobacillus rhamnosus QC,genome.</title>
        <authorList>
            <person name="Yi H."/>
            <person name="Jin M."/>
        </authorList>
    </citation>
    <scope>NUCLEOTIDE SEQUENCE [LARGE SCALE GENOMIC DNA]</scope>
    <source>
        <strain evidence="2 8">QC</strain>
    </source>
</reference>
<reference evidence="4 6" key="1">
    <citation type="submission" date="2017-12" db="EMBL/GenBank/DDBJ databases">
        <title>Phylogenetic diversity of female urinary microbiome.</title>
        <authorList>
            <person name="Thomas-White K."/>
            <person name="Wolfe A.J."/>
        </authorList>
    </citation>
    <scope>NUCLEOTIDE SEQUENCE [LARGE SCALE GENOMIC DNA]</scope>
    <source>
        <strain evidence="4 6">UMB0004</strain>
    </source>
</reference>
<evidence type="ECO:0000313" key="8">
    <source>
        <dbReference type="Proteomes" id="UP000542889"/>
    </source>
</evidence>
<accession>A0A0D6UAN7</accession>
<feature type="transmembrane region" description="Helical" evidence="1">
    <location>
        <begin position="231"/>
        <end position="252"/>
    </location>
</feature>
<evidence type="ECO:0000313" key="4">
    <source>
        <dbReference type="EMBL" id="PLA57366.1"/>
    </source>
</evidence>
<dbReference type="AlphaFoldDB" id="A0A0D6UAN7"/>
<dbReference type="Proteomes" id="UP000307517">
    <property type="component" value="Unassembled WGS sequence"/>
</dbReference>
<dbReference type="InterPro" id="IPR021450">
    <property type="entry name" value="DUF3100"/>
</dbReference>
<dbReference type="GeneID" id="69830661"/>
<dbReference type="Proteomes" id="UP000542889">
    <property type="component" value="Unassembled WGS sequence"/>
</dbReference>
<feature type="transmembrane region" description="Helical" evidence="1">
    <location>
        <begin position="76"/>
        <end position="94"/>
    </location>
</feature>
<evidence type="ECO:0000313" key="2">
    <source>
        <dbReference type="EMBL" id="NVO87999.1"/>
    </source>
</evidence>
<keyword evidence="1" id="KW-1133">Transmembrane helix</keyword>
<gene>
    <name evidence="4" type="ORF">CYJ91_06070</name>
    <name evidence="5" type="ORF">E6L36_14560</name>
    <name evidence="3" type="ORF">H0N82_01610</name>
    <name evidence="2" type="ORF">HWN39_05720</name>
</gene>
<dbReference type="RefSeq" id="WP_005690298.1">
    <property type="nucleotide sequence ID" value="NZ_BSWG01000061.1"/>
</dbReference>
<proteinExistence type="predicted"/>
<dbReference type="STRING" id="47715.AWJ15_10700"/>
<evidence type="ECO:0000313" key="5">
    <source>
        <dbReference type="EMBL" id="THC81476.1"/>
    </source>
</evidence>
<comment type="caution">
    <text evidence="2">The sequence shown here is derived from an EMBL/GenBank/DDBJ whole genome shotgun (WGS) entry which is preliminary data.</text>
</comment>
<feature type="transmembrane region" description="Helical" evidence="1">
    <location>
        <begin position="12"/>
        <end position="31"/>
    </location>
</feature>
<reference evidence="3 9" key="4">
    <citation type="submission" date="2020-07" db="EMBL/GenBank/DDBJ databases">
        <title>Organ Donor 1.</title>
        <authorList>
            <person name="Marsh A.J."/>
            <person name="Azcarate-Peril M.A."/>
        </authorList>
    </citation>
    <scope>NUCLEOTIDE SEQUENCE [LARGE SCALE GENOMIC DNA]</scope>
    <source>
        <strain evidence="3 9">AMC0712</strain>
    </source>
</reference>
<sequence length="280" mass="29778">MTYPSLRARIKVEWKSYLVAALFTVIAEYIGTVKLKVGPGMIILFPVFYAIILGMLSGPQVMRWFDNRHVKAASKLVIVGICPFVVNLGITAGANMDMILHAGPALLVHGFGNLLGIFFGLPLAMLLGLHREAIGATSSLNREYHLALINSAYGSDSDEASGSMAIYIVGGILGTIYFGMMATALGLTGWFDPKALGMSTGVGAGIFMASASASLAQLFPHDANTITAMASAANTIAGITGIYITMFLAIPLTDKLYNLFDKMFASRRAKTATALKGRIK</sequence>
<dbReference type="Pfam" id="PF11299">
    <property type="entry name" value="DUF3100"/>
    <property type="match status" value="1"/>
</dbReference>
<feature type="transmembrane region" description="Helical" evidence="1">
    <location>
        <begin position="37"/>
        <end position="56"/>
    </location>
</feature>
<evidence type="ECO:0000313" key="6">
    <source>
        <dbReference type="Proteomes" id="UP000234212"/>
    </source>
</evidence>
<reference evidence="5 7" key="2">
    <citation type="submission" date="2019-04" db="EMBL/GenBank/DDBJ databases">
        <title>Genome Announcement to Ensure Probiotic Safety of Lactobacillus rhamnosus UBLR-58.</title>
        <authorList>
            <person name="Sulthana A."/>
            <person name="Lakshmi S.G."/>
            <person name="Madempudi R.S."/>
        </authorList>
    </citation>
    <scope>NUCLEOTIDE SEQUENCE [LARGE SCALE GENOMIC DNA]</scope>
    <source>
        <strain evidence="5 7">UBLR-58</strain>
    </source>
</reference>
<feature type="transmembrane region" description="Helical" evidence="1">
    <location>
        <begin position="106"/>
        <end position="129"/>
    </location>
</feature>
<evidence type="ECO:0000313" key="7">
    <source>
        <dbReference type="Proteomes" id="UP000307517"/>
    </source>
</evidence>
<evidence type="ECO:0000313" key="3">
    <source>
        <dbReference type="EMBL" id="NZA03844.1"/>
    </source>
</evidence>
<dbReference type="Proteomes" id="UP000552935">
    <property type="component" value="Unassembled WGS sequence"/>
</dbReference>
<dbReference type="EMBL" id="SSHM01000001">
    <property type="protein sequence ID" value="THC81476.1"/>
    <property type="molecule type" value="Genomic_DNA"/>
</dbReference>
<dbReference type="EMBL" id="PKJX01000002">
    <property type="protein sequence ID" value="PLA57366.1"/>
    <property type="molecule type" value="Genomic_DNA"/>
</dbReference>
<feature type="transmembrane region" description="Helical" evidence="1">
    <location>
        <begin position="165"/>
        <end position="191"/>
    </location>
</feature>
<name>A0A0D6UAN7_LACRH</name>
<dbReference type="OrthoDB" id="5451070at2"/>
<evidence type="ECO:0000256" key="1">
    <source>
        <dbReference type="SAM" id="Phobius"/>
    </source>
</evidence>
<evidence type="ECO:0000313" key="9">
    <source>
        <dbReference type="Proteomes" id="UP000552935"/>
    </source>
</evidence>
<organism evidence="2 8">
    <name type="scientific">Lacticaseibacillus rhamnosus</name>
    <name type="common">Lactobacillus rhamnosus</name>
    <dbReference type="NCBI Taxonomy" id="47715"/>
    <lineage>
        <taxon>Bacteria</taxon>
        <taxon>Bacillati</taxon>
        <taxon>Bacillota</taxon>
        <taxon>Bacilli</taxon>
        <taxon>Lactobacillales</taxon>
        <taxon>Lactobacillaceae</taxon>
        <taxon>Lacticaseibacillus</taxon>
    </lineage>
</organism>
<dbReference type="eggNOG" id="ENOG502Z7NA">
    <property type="taxonomic scope" value="Bacteria"/>
</dbReference>
<protein>
    <submittedName>
        <fullName evidence="2">DUF3100 domain-containing protein</fullName>
    </submittedName>
</protein>
<feature type="transmembrane region" description="Helical" evidence="1">
    <location>
        <begin position="197"/>
        <end position="219"/>
    </location>
</feature>
<keyword evidence="1" id="KW-0472">Membrane</keyword>
<dbReference type="EMBL" id="JACCKI010000001">
    <property type="protein sequence ID" value="NZA03844.1"/>
    <property type="molecule type" value="Genomic_DNA"/>
</dbReference>